<dbReference type="RefSeq" id="WP_037272754.1">
    <property type="nucleotide sequence ID" value="NZ_QHKI01000004.1"/>
</dbReference>
<dbReference type="Proteomes" id="UP000287547">
    <property type="component" value="Unassembled WGS sequence"/>
</dbReference>
<proteinExistence type="predicted"/>
<comment type="caution">
    <text evidence="1">The sequence shown here is derived from an EMBL/GenBank/DDBJ whole genome shotgun (WGS) entry which is preliminary data.</text>
</comment>
<evidence type="ECO:0000313" key="2">
    <source>
        <dbReference type="Proteomes" id="UP000287547"/>
    </source>
</evidence>
<dbReference type="AlphaFoldDB" id="A0A428ZKV3"/>
<name>A0A428ZKV3_KIBAR</name>
<evidence type="ECO:0000313" key="1">
    <source>
        <dbReference type="EMBL" id="RSM88693.1"/>
    </source>
</evidence>
<dbReference type="EMBL" id="QHKI01000004">
    <property type="protein sequence ID" value="RSM88693.1"/>
    <property type="molecule type" value="Genomic_DNA"/>
</dbReference>
<protein>
    <submittedName>
        <fullName evidence="1">Uncharacterized protein</fullName>
    </submittedName>
</protein>
<organism evidence="1 2">
    <name type="scientific">Kibdelosporangium aridum</name>
    <dbReference type="NCBI Taxonomy" id="2030"/>
    <lineage>
        <taxon>Bacteria</taxon>
        <taxon>Bacillati</taxon>
        <taxon>Actinomycetota</taxon>
        <taxon>Actinomycetes</taxon>
        <taxon>Pseudonocardiales</taxon>
        <taxon>Pseudonocardiaceae</taxon>
        <taxon>Kibdelosporangium</taxon>
    </lineage>
</organism>
<dbReference type="OrthoDB" id="8253226at2"/>
<sequence>MADCMDLWVEVFADHALVRIAGDPKHVRVPFSVPVDHADLSTLTSPLVFKQTAGNAESDFARDIGMRLFGAVFAGEAARLYANAVGTDDQGITGVRLHIVAASPDLQALPWELLYDRAIKRDFVALVPGFTIGRRTHRGPSPHTALATQPGVLIVGDPTHAQPFVPSSAAVSYQERGSAPDEFPHVVHVLGKQPVSLAGRPPLLLILDGAATDQAAAFHAKKVPAVLGFRTPSTDTVRATFLTELYGALGKHGRVESAVAKARAAVDLSEPGRPDWSFSVLYQNGTEAPRIRLTSRSSQPAQSSAQRLKTPIPLRPDLRAEAEYLATMIQLKRTNLATLRDRWPDHSLKAMPEPVRRQLKDLLTTLKRDRDRLKDIT</sequence>
<accession>A0A428ZKV3</accession>
<gene>
    <name evidence="1" type="ORF">DMH04_08720</name>
</gene>
<reference evidence="1 2" key="1">
    <citation type="submission" date="2018-05" db="EMBL/GenBank/DDBJ databases">
        <title>Evolution of GPA BGCs.</title>
        <authorList>
            <person name="Waglechner N."/>
            <person name="Wright G.D."/>
        </authorList>
    </citation>
    <scope>NUCLEOTIDE SEQUENCE [LARGE SCALE GENOMIC DNA]</scope>
    <source>
        <strain evidence="1 2">A82846</strain>
    </source>
</reference>